<dbReference type="PROSITE" id="PS51229">
    <property type="entry name" value="DCUN1"/>
    <property type="match status" value="1"/>
</dbReference>
<dbReference type="Gene3D" id="1.10.238.200">
    <property type="entry name" value="Cullin, PONY binding domain"/>
    <property type="match status" value="1"/>
</dbReference>
<proteinExistence type="predicted"/>
<dbReference type="Proteomes" id="UP000007752">
    <property type="component" value="Chromosome 7"/>
</dbReference>
<dbReference type="InterPro" id="IPR014764">
    <property type="entry name" value="DCN-prot"/>
</dbReference>
<protein>
    <recommendedName>
        <fullName evidence="1">Defective in cullin neddylation protein</fullName>
    </recommendedName>
</protein>
<comment type="function">
    <text evidence="1">Neddylation of cullins play an essential role in the regulation of SCF-type complexes activity.</text>
</comment>
<dbReference type="AlphaFoldDB" id="A3BMH0"/>
<feature type="domain" description="DCUN1" evidence="2">
    <location>
        <begin position="1"/>
        <end position="206"/>
    </location>
</feature>
<dbReference type="EMBL" id="CM000144">
    <property type="protein sequence ID" value="EAZ40759.1"/>
    <property type="molecule type" value="Genomic_DNA"/>
</dbReference>
<reference evidence="3" key="1">
    <citation type="journal article" date="2005" name="PLoS Biol.">
        <title>The genomes of Oryza sativa: a history of duplications.</title>
        <authorList>
            <person name="Yu J."/>
            <person name="Wang J."/>
            <person name="Lin W."/>
            <person name="Li S."/>
            <person name="Li H."/>
            <person name="Zhou J."/>
            <person name="Ni P."/>
            <person name="Dong W."/>
            <person name="Hu S."/>
            <person name="Zeng C."/>
            <person name="Zhang J."/>
            <person name="Zhang Y."/>
            <person name="Li R."/>
            <person name="Xu Z."/>
            <person name="Li S."/>
            <person name="Li X."/>
            <person name="Zheng H."/>
            <person name="Cong L."/>
            <person name="Lin L."/>
            <person name="Yin J."/>
            <person name="Geng J."/>
            <person name="Li G."/>
            <person name="Shi J."/>
            <person name="Liu J."/>
            <person name="Lv H."/>
            <person name="Li J."/>
            <person name="Wang J."/>
            <person name="Deng Y."/>
            <person name="Ran L."/>
            <person name="Shi X."/>
            <person name="Wang X."/>
            <person name="Wu Q."/>
            <person name="Li C."/>
            <person name="Ren X."/>
            <person name="Wang J."/>
            <person name="Wang X."/>
            <person name="Li D."/>
            <person name="Liu D."/>
            <person name="Zhang X."/>
            <person name="Ji Z."/>
            <person name="Zhao W."/>
            <person name="Sun Y."/>
            <person name="Zhang Z."/>
            <person name="Bao J."/>
            <person name="Han Y."/>
            <person name="Dong L."/>
            <person name="Ji J."/>
            <person name="Chen P."/>
            <person name="Wu S."/>
            <person name="Liu J."/>
            <person name="Xiao Y."/>
            <person name="Bu D."/>
            <person name="Tan J."/>
            <person name="Yang L."/>
            <person name="Ye C."/>
            <person name="Zhang J."/>
            <person name="Xu J."/>
            <person name="Zhou Y."/>
            <person name="Yu Y."/>
            <person name="Zhang B."/>
            <person name="Zhuang S."/>
            <person name="Wei H."/>
            <person name="Liu B."/>
            <person name="Lei M."/>
            <person name="Yu H."/>
            <person name="Li Y."/>
            <person name="Xu H."/>
            <person name="Wei S."/>
            <person name="He X."/>
            <person name="Fang L."/>
            <person name="Zhang Z."/>
            <person name="Zhang Y."/>
            <person name="Huang X."/>
            <person name="Su Z."/>
            <person name="Tong W."/>
            <person name="Li J."/>
            <person name="Tong Z."/>
            <person name="Li S."/>
            <person name="Ye J."/>
            <person name="Wang L."/>
            <person name="Fang L."/>
            <person name="Lei T."/>
            <person name="Chen C."/>
            <person name="Chen H."/>
            <person name="Xu Z."/>
            <person name="Li H."/>
            <person name="Huang H."/>
            <person name="Zhang F."/>
            <person name="Xu H."/>
            <person name="Li N."/>
            <person name="Zhao C."/>
            <person name="Li S."/>
            <person name="Dong L."/>
            <person name="Huang Y."/>
            <person name="Li L."/>
            <person name="Xi Y."/>
            <person name="Qi Q."/>
            <person name="Li W."/>
            <person name="Zhang B."/>
            <person name="Hu W."/>
            <person name="Zhang Y."/>
            <person name="Tian X."/>
            <person name="Jiao Y."/>
            <person name="Liang X."/>
            <person name="Jin J."/>
            <person name="Gao L."/>
            <person name="Zheng W."/>
            <person name="Hao B."/>
            <person name="Liu S."/>
            <person name="Wang W."/>
            <person name="Yuan L."/>
            <person name="Cao M."/>
            <person name="McDermott J."/>
            <person name="Samudrala R."/>
            <person name="Wang J."/>
            <person name="Wong G.K."/>
            <person name="Yang H."/>
        </authorList>
    </citation>
    <scope>NUCLEOTIDE SEQUENCE [LARGE SCALE GENOMIC DNA]</scope>
</reference>
<reference evidence="3" key="2">
    <citation type="submission" date="2008-12" db="EMBL/GenBank/DDBJ databases">
        <title>Improved gene annotation of the rice (Oryza sativa) genomes.</title>
        <authorList>
            <person name="Wang J."/>
            <person name="Li R."/>
            <person name="Fan W."/>
            <person name="Huang Q."/>
            <person name="Zhang J."/>
            <person name="Zhou Y."/>
            <person name="Hu Y."/>
            <person name="Zi S."/>
            <person name="Li J."/>
            <person name="Ni P."/>
            <person name="Zheng H."/>
            <person name="Zhang Y."/>
            <person name="Zhao M."/>
            <person name="Hao Q."/>
            <person name="McDermott J."/>
            <person name="Samudrala R."/>
            <person name="Kristiansen K."/>
            <person name="Wong G.K.-S."/>
        </authorList>
    </citation>
    <scope>NUCLEOTIDE SEQUENCE</scope>
</reference>
<dbReference type="PANTHER" id="PTHR12281">
    <property type="entry name" value="RP42 RELATED"/>
    <property type="match status" value="1"/>
</dbReference>
<accession>A3BMH0</accession>
<name>A3BMH0_ORYSJ</name>
<sequence>MAQHIKVKKISGGGGEWADVNAADGGTRLSPMGGSQSQTVGSRLRIHNWLAAAILAAIDIEDIVSAFSNVNTREGLAELSQVIDGMEGLRDAIFSDIPKLMSALDLDDAHRFSIFYDFVFFISRENGQKNISVQRAVGAWRMVLNGRFWLLDRWCNFVEKYQRYNITEDVWQQLLAFSRCVNEDLEGYDPKGAWPVLVDDFVEHMHRIYNSCDCSSAMESQLNISNTFGGINPLPGSKRKCPTRLKPNEDVDLSDNFTRSVHLAPLKRLKESPVITKYGVWEYNAGTPLVHSPSDYCDDANLHNPRGCLQNSPSIVEDCLSKGFEGCISMKCSF</sequence>
<dbReference type="FunFam" id="1.10.238.200:FF:000006">
    <property type="entry name" value="Defective in cullin neddylation protein"/>
    <property type="match status" value="1"/>
</dbReference>
<dbReference type="InterPro" id="IPR005176">
    <property type="entry name" value="PONY_dom"/>
</dbReference>
<dbReference type="Pfam" id="PF03556">
    <property type="entry name" value="Cullin_binding"/>
    <property type="match status" value="1"/>
</dbReference>
<evidence type="ECO:0000313" key="3">
    <source>
        <dbReference type="EMBL" id="EAZ40759.1"/>
    </source>
</evidence>
<dbReference type="PANTHER" id="PTHR12281:SF31">
    <property type="entry name" value="DCN1-LIKE PROTEIN 3"/>
    <property type="match status" value="1"/>
</dbReference>
<gene>
    <name evidence="3" type="ORF">OsJ_25232</name>
</gene>
<dbReference type="InterPro" id="IPR042460">
    <property type="entry name" value="DCN1-like_PONY"/>
</dbReference>
<organism evidence="3">
    <name type="scientific">Oryza sativa subsp. japonica</name>
    <name type="common">Rice</name>
    <dbReference type="NCBI Taxonomy" id="39947"/>
    <lineage>
        <taxon>Eukaryota</taxon>
        <taxon>Viridiplantae</taxon>
        <taxon>Streptophyta</taxon>
        <taxon>Embryophyta</taxon>
        <taxon>Tracheophyta</taxon>
        <taxon>Spermatophyta</taxon>
        <taxon>Magnoliopsida</taxon>
        <taxon>Liliopsida</taxon>
        <taxon>Poales</taxon>
        <taxon>Poaceae</taxon>
        <taxon>BOP clade</taxon>
        <taxon>Oryzoideae</taxon>
        <taxon>Oryzeae</taxon>
        <taxon>Oryzinae</taxon>
        <taxon>Oryza</taxon>
        <taxon>Oryza sativa</taxon>
    </lineage>
</organism>
<evidence type="ECO:0000259" key="2">
    <source>
        <dbReference type="PROSITE" id="PS51229"/>
    </source>
</evidence>
<evidence type="ECO:0000256" key="1">
    <source>
        <dbReference type="RuleBase" id="RU410713"/>
    </source>
</evidence>